<accession>A0A182IQ13</accession>
<sequence>MARISKVSHPRKHDRGEDDDGHGEREHQEAELGRARLERVAEDAQALRVARELEDAEDAEDAQRDERAGHVVVVGDAEPDVVRQDGDHVDDAHDAAHELAPARCGEQPQQVLGGEDHDAGRVQAEEDDFVALAAGEGAGAARPHPARHRLDDVRHHRYSNEEARDVVEHERGSGSMRILEGAPHPLADVGQLPQVVVAALRQLVVHQALGVLALPVAVVLVAAVADHVRHDAEEGQLLVVAEQTLVARVVQLAGAVVVEDVPEDVRVAVEEKKSRSFEPSSVSGYFSTVVRQVSNRRPDTLMMSFSSSERSRSLNTGGAGSGWDAIGTQPMAAARANGNQAATEAMLFGGIFQWSSKCASSLRGLGWPGQSADVPESAR</sequence>
<dbReference type="VEuPathDB" id="VectorBase:AATE003277"/>
<name>A0A182IQ13_ANOAO</name>
<feature type="region of interest" description="Disordered" evidence="1">
    <location>
        <begin position="1"/>
        <end position="38"/>
    </location>
</feature>
<feature type="compositionally biased region" description="Basic residues" evidence="1">
    <location>
        <begin position="1"/>
        <end position="13"/>
    </location>
</feature>
<protein>
    <submittedName>
        <fullName evidence="2">Uncharacterized protein</fullName>
    </submittedName>
</protein>
<reference evidence="2" key="1">
    <citation type="submission" date="2022-08" db="UniProtKB">
        <authorList>
            <consortium name="EnsemblMetazoa"/>
        </authorList>
    </citation>
    <scope>IDENTIFICATION</scope>
    <source>
        <strain evidence="2">EBRO</strain>
    </source>
</reference>
<evidence type="ECO:0000256" key="1">
    <source>
        <dbReference type="SAM" id="MobiDB-lite"/>
    </source>
</evidence>
<organism evidence="2">
    <name type="scientific">Anopheles atroparvus</name>
    <name type="common">European mosquito</name>
    <dbReference type="NCBI Taxonomy" id="41427"/>
    <lineage>
        <taxon>Eukaryota</taxon>
        <taxon>Metazoa</taxon>
        <taxon>Ecdysozoa</taxon>
        <taxon>Arthropoda</taxon>
        <taxon>Hexapoda</taxon>
        <taxon>Insecta</taxon>
        <taxon>Pterygota</taxon>
        <taxon>Neoptera</taxon>
        <taxon>Endopterygota</taxon>
        <taxon>Diptera</taxon>
        <taxon>Nematocera</taxon>
        <taxon>Culicoidea</taxon>
        <taxon>Culicidae</taxon>
        <taxon>Anophelinae</taxon>
        <taxon>Anopheles</taxon>
    </lineage>
</organism>
<feature type="compositionally biased region" description="Basic and acidic residues" evidence="1">
    <location>
        <begin position="22"/>
        <end position="38"/>
    </location>
</feature>
<feature type="region of interest" description="Disordered" evidence="1">
    <location>
        <begin position="51"/>
        <end position="79"/>
    </location>
</feature>
<dbReference type="EnsemblMetazoa" id="AATE003277-RA">
    <property type="protein sequence ID" value="AATE003277-PA.1"/>
    <property type="gene ID" value="AATE003277"/>
</dbReference>
<dbReference type="AlphaFoldDB" id="A0A182IQ13"/>
<evidence type="ECO:0000313" key="2">
    <source>
        <dbReference type="EnsemblMetazoa" id="AATE003277-PA.1"/>
    </source>
</evidence>
<proteinExistence type="predicted"/>